<keyword evidence="2" id="KW-1185">Reference proteome</keyword>
<evidence type="ECO:0000313" key="2">
    <source>
        <dbReference type="Proteomes" id="UP001196980"/>
    </source>
</evidence>
<gene>
    <name evidence="1" type="ORF">HWQ67_15280</name>
</gene>
<comment type="caution">
    <text evidence="1">The sequence shown here is derived from an EMBL/GenBank/DDBJ whole genome shotgun (WGS) entry which is preliminary data.</text>
</comment>
<dbReference type="EMBL" id="JABXWD010000387">
    <property type="protein sequence ID" value="MBV6342943.1"/>
    <property type="molecule type" value="Genomic_DNA"/>
</dbReference>
<accession>A0ABS6S269</accession>
<organism evidence="1 2">
    <name type="scientific">Candidatus Magnetobacterium casense</name>
    <dbReference type="NCBI Taxonomy" id="1455061"/>
    <lineage>
        <taxon>Bacteria</taxon>
        <taxon>Pseudomonadati</taxon>
        <taxon>Nitrospirota</taxon>
        <taxon>Thermodesulfovibrionia</taxon>
        <taxon>Thermodesulfovibrionales</taxon>
        <taxon>Candidatus Magnetobacteriaceae</taxon>
        <taxon>Candidatus Magnetobacterium</taxon>
    </lineage>
</organism>
<sequence length="159" mass="17774">MSGKWEEWRLKVTNGLRDICDTAEVLGRWPKVHAVLSSLELALHRVLKHIDVSVSSSEVQSITEPAIFPPVVAAELPDLAWDEVAARNIAASVFYAYFNDQELATVLAALRYWQNRVPDVELAKTTSPDHFRYVTPLSAVEIDALCERINEGVTDTRGN</sequence>
<protein>
    <submittedName>
        <fullName evidence="1">Uncharacterized protein</fullName>
    </submittedName>
</protein>
<dbReference type="Proteomes" id="UP001196980">
    <property type="component" value="Unassembled WGS sequence"/>
</dbReference>
<evidence type="ECO:0000313" key="1">
    <source>
        <dbReference type="EMBL" id="MBV6342943.1"/>
    </source>
</evidence>
<proteinExistence type="predicted"/>
<reference evidence="1 2" key="1">
    <citation type="journal article" date="2020" name="J Geophys Res Biogeosci">
        <title>Magnetotaxis as an Adaptation to Enable Bacterial Shuttling of Microbial Sulfur and Sulfur Cycling Across Aquatic Oxic#Anoxic Interfaces.</title>
        <authorList>
            <person name="Li J."/>
            <person name="Liu P."/>
            <person name="Wang J."/>
            <person name="Roberts A.P."/>
            <person name="Pan Y."/>
        </authorList>
    </citation>
    <scope>NUCLEOTIDE SEQUENCE [LARGE SCALE GENOMIC DNA]</scope>
    <source>
        <strain evidence="1 2">MYR-1_YQ</strain>
    </source>
</reference>
<name>A0ABS6S269_9BACT</name>
<dbReference type="RefSeq" id="WP_218253551.1">
    <property type="nucleotide sequence ID" value="NZ_JABXWD010000387.1"/>
</dbReference>